<gene>
    <name evidence="2" type="ORF">SAMN05216470_1993</name>
</gene>
<dbReference type="RefSeq" id="WP_094141258.1">
    <property type="nucleotide sequence ID" value="NZ_FZRA01000011.1"/>
</dbReference>
<dbReference type="Proteomes" id="UP000214649">
    <property type="component" value="Unassembled WGS sequence"/>
</dbReference>
<name>A0A239RFX0_STREI</name>
<dbReference type="AlphaFoldDB" id="A0A239RFX0"/>
<protein>
    <submittedName>
        <fullName evidence="2">Phage putative head morphogenesis protein, SPP1 gp7 family</fullName>
    </submittedName>
</protein>
<evidence type="ECO:0000313" key="3">
    <source>
        <dbReference type="Proteomes" id="UP000214649"/>
    </source>
</evidence>
<dbReference type="InterPro" id="IPR006528">
    <property type="entry name" value="Phage_head_morphogenesis_dom"/>
</dbReference>
<accession>A0A239RFX0</accession>
<feature type="domain" description="Phage head morphogenesis" evidence="1">
    <location>
        <begin position="189"/>
        <end position="291"/>
    </location>
</feature>
<evidence type="ECO:0000259" key="1">
    <source>
        <dbReference type="Pfam" id="PF04233"/>
    </source>
</evidence>
<reference evidence="2 3" key="1">
    <citation type="submission" date="2017-07" db="EMBL/GenBank/DDBJ databases">
        <authorList>
            <person name="Sun Z.S."/>
            <person name="Albrecht U."/>
            <person name="Echele G."/>
            <person name="Lee C.C."/>
        </authorList>
    </citation>
    <scope>NUCLEOTIDE SEQUENCE [LARGE SCALE GENOMIC DNA]</scope>
    <source>
        <strain evidence="2 3">AR3</strain>
    </source>
</reference>
<sequence length="324" mass="37380">MVNEYWKKRIKAEQLAKIERDASLGDEFKRLYNYHYKEIEKEIQAFYNRYADKNALPIEEVRKRVDEMDVKAFEEKAKRYVAEKNFSQEANRELGIYNLKMKTNRLELLQRQLDLELIALGNDEQKRTKEFITEDYMHEIKTQAGLLGKSVLTKSEIAQTAKALLNTPFKGATWSENIWKRQNALRQVVARMTEDYILKGKNPTTFIGQLRQEFDVSASQAKRLAVTEGARVATEAQKQSLTANGYDEYEYIAEPGACPHCAALSGKIYKVKDMMPGENAAPMHPHCRCSVAAHYSMSDDKYEEMLDRSRNTPLGTPIDWEGIK</sequence>
<proteinExistence type="predicted"/>
<organism evidence="2 3">
    <name type="scientific">Streptococcus equinus</name>
    <name type="common">Streptococcus bovis</name>
    <dbReference type="NCBI Taxonomy" id="1335"/>
    <lineage>
        <taxon>Bacteria</taxon>
        <taxon>Bacillati</taxon>
        <taxon>Bacillota</taxon>
        <taxon>Bacilli</taxon>
        <taxon>Lactobacillales</taxon>
        <taxon>Streptococcaceae</taxon>
        <taxon>Streptococcus</taxon>
    </lineage>
</organism>
<dbReference type="Pfam" id="PF04233">
    <property type="entry name" value="Phage_Mu_F"/>
    <property type="match status" value="1"/>
</dbReference>
<evidence type="ECO:0000313" key="2">
    <source>
        <dbReference type="EMBL" id="SNU09729.1"/>
    </source>
</evidence>
<dbReference type="EMBL" id="FZRA01000011">
    <property type="protein sequence ID" value="SNU09729.1"/>
    <property type="molecule type" value="Genomic_DNA"/>
</dbReference>
<dbReference type="NCBIfam" id="TIGR01641">
    <property type="entry name" value="phageSPP1_gp7"/>
    <property type="match status" value="1"/>
</dbReference>